<dbReference type="AlphaFoldDB" id="A0AAD7XTC6"/>
<organism evidence="2 3">
    <name type="scientific">Lichtheimia ornata</name>
    <dbReference type="NCBI Taxonomy" id="688661"/>
    <lineage>
        <taxon>Eukaryota</taxon>
        <taxon>Fungi</taxon>
        <taxon>Fungi incertae sedis</taxon>
        <taxon>Mucoromycota</taxon>
        <taxon>Mucoromycotina</taxon>
        <taxon>Mucoromycetes</taxon>
        <taxon>Mucorales</taxon>
        <taxon>Lichtheimiaceae</taxon>
        <taxon>Lichtheimia</taxon>
    </lineage>
</organism>
<accession>A0AAD7XTC6</accession>
<keyword evidence="3" id="KW-1185">Reference proteome</keyword>
<dbReference type="Proteomes" id="UP001234581">
    <property type="component" value="Unassembled WGS sequence"/>
</dbReference>
<name>A0AAD7XTC6_9FUNG</name>
<dbReference type="GeneID" id="83219666"/>
<dbReference type="EMBL" id="JARTCD010000119">
    <property type="protein sequence ID" value="KAJ8652101.1"/>
    <property type="molecule type" value="Genomic_DNA"/>
</dbReference>
<comment type="caution">
    <text evidence="2">The sequence shown here is derived from an EMBL/GenBank/DDBJ whole genome shotgun (WGS) entry which is preliminary data.</text>
</comment>
<gene>
    <name evidence="2" type="ORF">O0I10_012291</name>
</gene>
<sequence>MARKAMEVFKCAMRDGETTQRYGTRYQNLVIDAGLTNCDVLAMLFLLSLPEDVQERVLMSFYARPGNEDRLPDNLEEVIKLADSITITKKRTHKNSGSSFSHHKKHKASKQAGKDGSIYCIHCDDEGDHVSERCDKLKKPIVGAKCHYAHHSYKPGHSCHASKVEKAKLRAEGKMPPPRRHNSRRNENNVQSWNAVELLVLAEVV</sequence>
<proteinExistence type="predicted"/>
<evidence type="ECO:0000313" key="2">
    <source>
        <dbReference type="EMBL" id="KAJ8652101.1"/>
    </source>
</evidence>
<evidence type="ECO:0000256" key="1">
    <source>
        <dbReference type="SAM" id="MobiDB-lite"/>
    </source>
</evidence>
<evidence type="ECO:0000313" key="3">
    <source>
        <dbReference type="Proteomes" id="UP001234581"/>
    </source>
</evidence>
<protein>
    <submittedName>
        <fullName evidence="2">Uncharacterized protein</fullName>
    </submittedName>
</protein>
<reference evidence="2 3" key="1">
    <citation type="submission" date="2023-03" db="EMBL/GenBank/DDBJ databases">
        <title>Genome sequence of Lichtheimia ornata CBS 291.66.</title>
        <authorList>
            <person name="Mohabir J.T."/>
            <person name="Shea T.P."/>
            <person name="Kurbessoian T."/>
            <person name="Berby B."/>
            <person name="Fontaine J."/>
            <person name="Livny J."/>
            <person name="Gnirke A."/>
            <person name="Stajich J.E."/>
            <person name="Cuomo C.A."/>
        </authorList>
    </citation>
    <scope>NUCLEOTIDE SEQUENCE [LARGE SCALE GENOMIC DNA]</scope>
    <source>
        <strain evidence="2">CBS 291.66</strain>
    </source>
</reference>
<feature type="region of interest" description="Disordered" evidence="1">
    <location>
        <begin position="90"/>
        <end position="110"/>
    </location>
</feature>
<dbReference type="RefSeq" id="XP_058337015.1">
    <property type="nucleotide sequence ID" value="XM_058492225.1"/>
</dbReference>